<keyword evidence="5" id="KW-0809">Transit peptide</keyword>
<dbReference type="Pfam" id="PF02238">
    <property type="entry name" value="COX7a"/>
    <property type="match status" value="1"/>
</dbReference>
<sequence length="116" mass="12785">MYYKFGGFTQRLVGTGASAACSPQEFKPVVSVESPAVIFDTPIKVASDTPNKVGGLVKNKVPKLQKLFQRPDDIPVHLKRNLPDRLLYRTTMALTIGGAIYCLIALYMATSPKREK</sequence>
<evidence type="ECO:0000313" key="12">
    <source>
        <dbReference type="EMBL" id="JAV50809.1"/>
    </source>
</evidence>
<evidence type="ECO:0000256" key="8">
    <source>
        <dbReference type="ARBA" id="ARBA00023136"/>
    </source>
</evidence>
<evidence type="ECO:0000256" key="10">
    <source>
        <dbReference type="ARBA" id="ARBA00049792"/>
    </source>
</evidence>
<evidence type="ECO:0000256" key="7">
    <source>
        <dbReference type="ARBA" id="ARBA00023128"/>
    </source>
</evidence>
<dbReference type="PANTHER" id="PTHR10510:SF2">
    <property type="entry name" value="CYTOCHROME C OXIDASE SUBUNIT 7A-RELATED PROTEIN, MITOCHONDRIAL"/>
    <property type="match status" value="1"/>
</dbReference>
<evidence type="ECO:0000256" key="11">
    <source>
        <dbReference type="SAM" id="Phobius"/>
    </source>
</evidence>
<evidence type="ECO:0000256" key="5">
    <source>
        <dbReference type="ARBA" id="ARBA00022946"/>
    </source>
</evidence>
<reference evidence="12" key="1">
    <citation type="journal article" date="2015" name="G3 (Bethesda)">
        <title>Post-transcriptional mechanisms contribute little to phenotypic variation in snake venoms.</title>
        <authorList>
            <person name="Rokyta D.R."/>
            <person name="Margres M.J."/>
            <person name="Calvin K."/>
        </authorList>
    </citation>
    <scope>NUCLEOTIDE SEQUENCE</scope>
    <source>
        <strain evidence="12">KW1091</strain>
        <tissue evidence="12">Venom gland</tissue>
    </source>
</reference>
<evidence type="ECO:0000256" key="9">
    <source>
        <dbReference type="ARBA" id="ARBA00049750"/>
    </source>
</evidence>
<feature type="transmembrane region" description="Helical" evidence="11">
    <location>
        <begin position="86"/>
        <end position="109"/>
    </location>
</feature>
<reference evidence="12" key="2">
    <citation type="submission" date="2017-04" db="EMBL/GenBank/DDBJ databases">
        <title>Venomic assessment of a copperhead snake (Agkistrodon contortrix) produced by parthenogenesis.</title>
        <authorList>
            <person name="Calvete J.J."/>
            <person name="Casewell N."/>
            <person name="Wuster W."/>
            <person name="Rokyta D.R."/>
            <person name="Storey D."/>
            <person name="Smith C.S."/>
            <person name="Schuett G.W."/>
            <person name="Booth W."/>
        </authorList>
    </citation>
    <scope>NUCLEOTIDE SEQUENCE</scope>
    <source>
        <strain evidence="12">KW1091</strain>
        <tissue evidence="12">Venom gland</tissue>
    </source>
</reference>
<evidence type="ECO:0000256" key="3">
    <source>
        <dbReference type="ARBA" id="ARBA00022692"/>
    </source>
</evidence>
<keyword evidence="3 11" id="KW-0812">Transmembrane</keyword>
<evidence type="ECO:0000256" key="6">
    <source>
        <dbReference type="ARBA" id="ARBA00022989"/>
    </source>
</evidence>
<evidence type="ECO:0000256" key="1">
    <source>
        <dbReference type="ARBA" id="ARBA00004434"/>
    </source>
</evidence>
<dbReference type="InterPro" id="IPR003177">
    <property type="entry name" value="Cytc_oxidase_su7a_met"/>
</dbReference>
<dbReference type="FunFam" id="4.10.91.10:FF:000001">
    <property type="entry name" value="Cytochrome c oxidase subunit 7A1, mitochondrial"/>
    <property type="match status" value="1"/>
</dbReference>
<dbReference type="GO" id="GO:0045277">
    <property type="term" value="C:respiratory chain complex IV"/>
    <property type="evidence" value="ECO:0007669"/>
    <property type="project" value="InterPro"/>
</dbReference>
<dbReference type="SUPFAM" id="SSF81419">
    <property type="entry name" value="Mitochondrial cytochrome c oxidase subunit VIIa"/>
    <property type="match status" value="1"/>
</dbReference>
<keyword evidence="4" id="KW-0999">Mitochondrion inner membrane</keyword>
<dbReference type="GO" id="GO:0006123">
    <property type="term" value="P:mitochondrial electron transport, cytochrome c to oxygen"/>
    <property type="evidence" value="ECO:0007669"/>
    <property type="project" value="InterPro"/>
</dbReference>
<evidence type="ECO:0000256" key="4">
    <source>
        <dbReference type="ARBA" id="ARBA00022792"/>
    </source>
</evidence>
<comment type="similarity">
    <text evidence="2">Belongs to the cytochrome c oxidase VIIa family.</text>
</comment>
<dbReference type="PANTHER" id="PTHR10510">
    <property type="entry name" value="CYTOCHROME C OXIDASE POLYPEPTIDE 7A"/>
    <property type="match status" value="1"/>
</dbReference>
<dbReference type="GO" id="GO:0002082">
    <property type="term" value="P:regulation of oxidative phosphorylation"/>
    <property type="evidence" value="ECO:0007669"/>
    <property type="project" value="TreeGrafter"/>
</dbReference>
<dbReference type="PIRSF" id="PIRSF037710">
    <property type="entry name" value="COX7A-rel_mt"/>
    <property type="match status" value="1"/>
</dbReference>
<dbReference type="InterPro" id="IPR017267">
    <property type="entry name" value="Cyt_c_oxidase_su7a-rel_mt"/>
</dbReference>
<dbReference type="GO" id="GO:0097250">
    <property type="term" value="P:mitochondrial respirasome assembly"/>
    <property type="evidence" value="ECO:0007669"/>
    <property type="project" value="TreeGrafter"/>
</dbReference>
<protein>
    <recommendedName>
        <fullName evidence="9">Cytochrome c oxidase subunit 7A2-like, mitochondrial</fullName>
    </recommendedName>
    <alternativeName>
        <fullName evidence="10">Supercomplex assembly factor 1</fullName>
    </alternativeName>
</protein>
<dbReference type="InterPro" id="IPR036539">
    <property type="entry name" value="Cyt_c_oxidase_su7a_sf"/>
</dbReference>
<keyword evidence="7" id="KW-0496">Mitochondrion</keyword>
<comment type="subcellular location">
    <subcellularLocation>
        <location evidence="1">Mitochondrion inner membrane</location>
        <topology evidence="1">Single-pass membrane protein</topology>
    </subcellularLocation>
</comment>
<dbReference type="InterPro" id="IPR039297">
    <property type="entry name" value="COX7a"/>
</dbReference>
<name>A0A1W7RI41_AGKCO</name>
<keyword evidence="8 11" id="KW-0472">Membrane</keyword>
<dbReference type="CDD" id="cd00928">
    <property type="entry name" value="Cyt_c_Oxidase_VIIa"/>
    <property type="match status" value="1"/>
</dbReference>
<proteinExistence type="inferred from homology"/>
<dbReference type="Gene3D" id="4.10.91.10">
    <property type="entry name" value="Cytochrome c oxidase, subunit VIIa"/>
    <property type="match status" value="1"/>
</dbReference>
<accession>A0A1W7RI41</accession>
<dbReference type="EMBL" id="GDAY02000616">
    <property type="protein sequence ID" value="JAV50809.1"/>
    <property type="molecule type" value="Transcribed_RNA"/>
</dbReference>
<dbReference type="AlphaFoldDB" id="A0A1W7RI41"/>
<evidence type="ECO:0000256" key="2">
    <source>
        <dbReference type="ARBA" id="ARBA00009331"/>
    </source>
</evidence>
<dbReference type="GO" id="GO:0005743">
    <property type="term" value="C:mitochondrial inner membrane"/>
    <property type="evidence" value="ECO:0007669"/>
    <property type="project" value="UniProtKB-SubCell"/>
</dbReference>
<keyword evidence="6 11" id="KW-1133">Transmembrane helix</keyword>
<organism evidence="12">
    <name type="scientific">Agkistrodon contortrix contortrix</name>
    <name type="common">Southern copperhead</name>
    <dbReference type="NCBI Taxonomy" id="8713"/>
    <lineage>
        <taxon>Eukaryota</taxon>
        <taxon>Metazoa</taxon>
        <taxon>Chordata</taxon>
        <taxon>Craniata</taxon>
        <taxon>Vertebrata</taxon>
        <taxon>Euteleostomi</taxon>
        <taxon>Lepidosauria</taxon>
        <taxon>Squamata</taxon>
        <taxon>Bifurcata</taxon>
        <taxon>Unidentata</taxon>
        <taxon>Episquamata</taxon>
        <taxon>Toxicofera</taxon>
        <taxon>Serpentes</taxon>
        <taxon>Colubroidea</taxon>
        <taxon>Viperidae</taxon>
        <taxon>Crotalinae</taxon>
        <taxon>Agkistrodon</taxon>
    </lineage>
</organism>